<keyword evidence="3" id="KW-0067">ATP-binding</keyword>
<dbReference type="InterPro" id="IPR043964">
    <property type="entry name" value="P-loop_TraG"/>
</dbReference>
<proteinExistence type="inferred from homology"/>
<comment type="caution">
    <text evidence="8">The sequence shown here is derived from an EMBL/GenBank/DDBJ whole genome shotgun (WGS) entry which is preliminary data.</text>
</comment>
<keyword evidence="4" id="KW-0843">Virulence</keyword>
<dbReference type="EMBL" id="PCDP01000035">
    <property type="protein sequence ID" value="PZM13958.1"/>
    <property type="molecule type" value="Genomic_DNA"/>
</dbReference>
<dbReference type="Gene3D" id="3.40.50.300">
    <property type="entry name" value="P-loop containing nucleotide triphosphate hydrolases"/>
    <property type="match status" value="1"/>
</dbReference>
<dbReference type="Pfam" id="PF03135">
    <property type="entry name" value="CagE_TrbE_VirB"/>
    <property type="match status" value="1"/>
</dbReference>
<keyword evidence="2" id="KW-0547">Nucleotide-binding</keyword>
<evidence type="ECO:0000259" key="7">
    <source>
        <dbReference type="Pfam" id="PF19044"/>
    </source>
</evidence>
<evidence type="ECO:0000313" key="8">
    <source>
        <dbReference type="EMBL" id="PZM13958.1"/>
    </source>
</evidence>
<dbReference type="InterPro" id="IPR051162">
    <property type="entry name" value="T4SS_component"/>
</dbReference>
<gene>
    <name evidence="8" type="ORF">CPY51_13975</name>
</gene>
<name>A0A2W4CT09_9HYPH</name>
<evidence type="ECO:0000259" key="6">
    <source>
        <dbReference type="Pfam" id="PF03135"/>
    </source>
</evidence>
<reference evidence="8 9" key="1">
    <citation type="journal article" date="2018" name="Sci. Rep.">
        <title>Rhizobium tumorigenes sp. nov., a novel plant tumorigenic bacterium isolated from cane gall tumors on thornless blackberry.</title>
        <authorList>
            <person name="Kuzmanovi N."/>
            <person name="Smalla K."/>
            <person name="Gronow S."/>
            <person name="PuBawska J."/>
        </authorList>
    </citation>
    <scope>NUCLEOTIDE SEQUENCE [LARGE SCALE GENOMIC DNA]</scope>
    <source>
        <strain evidence="8 9">CCBAU 85046</strain>
    </source>
</reference>
<dbReference type="OrthoDB" id="9816422at2"/>
<dbReference type="Proteomes" id="UP000248925">
    <property type="component" value="Unassembled WGS sequence"/>
</dbReference>
<accession>A0A2W4CT09</accession>
<dbReference type="InterPro" id="IPR004346">
    <property type="entry name" value="CagE_TrbE_VirB"/>
</dbReference>
<sequence length="806" mass="90173">MTTRPIRREMRFGAAAKREFPVSAHIPYTRHVDDTVLRTKEGLLVSVLKLDGFCFETADMAQLNGKLEGRNTILRSLGSSRYAVYGHMIRRRIKPGLEGEFESPFADELNRRYMAQLEQQRMFVNDMYVTIVRRPLRGQVGVIDKITRSMFSRRANKGEVVGEDQDLRELNDAVLNIRDVLQDYGARILGVREPEPGVYFSEPLEFLVQIVNGLEPVKMRLPRMPLDGALAMKRLHFGRNAVEFVGSTPPSNSRMGAMLSVREYPPYTGPLLLDGLLKAPHEFIVSQSFAIVDRPVAQGQIERVARQIAMADEAGSVVGSQLNSARDELLSSRSIYGHHHLSIMCLGDNKQELDQSIRSVGATLTEQAIIWLREDLNCEPAFWAQLPGNFSYIARSAMISSKNFAGFLSLHNFPSGKASGNHWGSAISLLETTSQTAYFFNFHVRDLGNFTMIGPSGSGKTVALSFLMAQSQRIKPTPRCVFFDKDRGAEIFIRALGGNYEVLQPGIASGFNPFCLPDSGANREFLFQLFSLMLRRPDGNLLPASEESVIRAAIGQVYASGPEARSLNVFGSLLRGRIRAGDDDLLARFDKWLRPDQLGWLFNNPEDRFTWSDVAGFDMTKILDDPLTRSAALMYIFHRLDELLDGRPLLIFLDEGWRLLDDDVFAAFIKDKMKTIRKFNGVVGFGTQSASDIASSRLASTLIEQSATHIFFPNPRADFESHSTGFGLSAREIQWIKTADPQNRSFLIKHGQESVIARLRLSGMNDLIKVLSARAETVEELTVLRARLGDDPQAWLPIFCNSGSNT</sequence>
<dbReference type="RefSeq" id="WP_111160809.1">
    <property type="nucleotide sequence ID" value="NZ_PCDP01000035.1"/>
</dbReference>
<dbReference type="NCBIfam" id="TIGR00929">
    <property type="entry name" value="VirB4_CagE"/>
    <property type="match status" value="1"/>
</dbReference>
<evidence type="ECO:0000256" key="5">
    <source>
        <dbReference type="ARBA" id="ARBA00023635"/>
    </source>
</evidence>
<dbReference type="AlphaFoldDB" id="A0A2W4CT09"/>
<dbReference type="InterPro" id="IPR018145">
    <property type="entry name" value="CagE_TrbE_VirB_cntrl_dom"/>
</dbReference>
<keyword evidence="9" id="KW-1185">Reference proteome</keyword>
<evidence type="ECO:0000256" key="1">
    <source>
        <dbReference type="ARBA" id="ARBA00006512"/>
    </source>
</evidence>
<dbReference type="GO" id="GO:0005524">
    <property type="term" value="F:ATP binding"/>
    <property type="evidence" value="ECO:0007669"/>
    <property type="project" value="UniProtKB-KW"/>
</dbReference>
<feature type="domain" description="TraG P-loop" evidence="7">
    <location>
        <begin position="644"/>
        <end position="736"/>
    </location>
</feature>
<dbReference type="InterPro" id="IPR027417">
    <property type="entry name" value="P-loop_NTPase"/>
</dbReference>
<dbReference type="SUPFAM" id="SSF52540">
    <property type="entry name" value="P-loop containing nucleoside triphosphate hydrolases"/>
    <property type="match status" value="1"/>
</dbReference>
<dbReference type="Pfam" id="PF19044">
    <property type="entry name" value="P-loop_TraG"/>
    <property type="match status" value="1"/>
</dbReference>
<protein>
    <recommendedName>
        <fullName evidence="5">Type IV secretion system protein virB4</fullName>
    </recommendedName>
</protein>
<feature type="domain" description="CagE TrbE VirB component of type IV transporter system central" evidence="6">
    <location>
        <begin position="188"/>
        <end position="395"/>
    </location>
</feature>
<dbReference type="PANTHER" id="PTHR30121">
    <property type="entry name" value="UNCHARACTERIZED PROTEIN YJGR-RELATED"/>
    <property type="match status" value="1"/>
</dbReference>
<evidence type="ECO:0000256" key="2">
    <source>
        <dbReference type="ARBA" id="ARBA00022741"/>
    </source>
</evidence>
<organism evidence="8 9">
    <name type="scientific">Rhizobium tubonense</name>
    <dbReference type="NCBI Taxonomy" id="484088"/>
    <lineage>
        <taxon>Bacteria</taxon>
        <taxon>Pseudomonadati</taxon>
        <taxon>Pseudomonadota</taxon>
        <taxon>Alphaproteobacteria</taxon>
        <taxon>Hyphomicrobiales</taxon>
        <taxon>Rhizobiaceae</taxon>
        <taxon>Rhizobium/Agrobacterium group</taxon>
        <taxon>Rhizobium</taxon>
    </lineage>
</organism>
<dbReference type="PANTHER" id="PTHR30121:SF12">
    <property type="entry name" value="TYPE IV SECRETION SYSTEM PROTEIN CAGE"/>
    <property type="match status" value="1"/>
</dbReference>
<evidence type="ECO:0000256" key="3">
    <source>
        <dbReference type="ARBA" id="ARBA00022840"/>
    </source>
</evidence>
<evidence type="ECO:0000256" key="4">
    <source>
        <dbReference type="ARBA" id="ARBA00023026"/>
    </source>
</evidence>
<evidence type="ECO:0000313" key="9">
    <source>
        <dbReference type="Proteomes" id="UP000248925"/>
    </source>
</evidence>
<comment type="similarity">
    <text evidence="1">Belongs to the TrbE/VirB4 family.</text>
</comment>